<comment type="catalytic activity">
    <reaction evidence="1 10">
        <text>Transfers a segment of a (1-&gt;4)-alpha-D-glucan to a new position in an acceptor, which may be glucose or a (1-&gt;4)-alpha-D-glucan.</text>
        <dbReference type="EC" id="2.4.1.25"/>
    </reaction>
</comment>
<evidence type="ECO:0000256" key="1">
    <source>
        <dbReference type="ARBA" id="ARBA00000439"/>
    </source>
</evidence>
<evidence type="ECO:0000256" key="9">
    <source>
        <dbReference type="ARBA" id="ARBA00031501"/>
    </source>
</evidence>
<dbReference type="AlphaFoldDB" id="A0A9D2IZA0"/>
<dbReference type="Pfam" id="PF02446">
    <property type="entry name" value="Glyco_hydro_77"/>
    <property type="match status" value="1"/>
</dbReference>
<evidence type="ECO:0000256" key="6">
    <source>
        <dbReference type="ARBA" id="ARBA00022679"/>
    </source>
</evidence>
<dbReference type="GO" id="GO:0004134">
    <property type="term" value="F:4-alpha-glucanotransferase activity"/>
    <property type="evidence" value="ECO:0007669"/>
    <property type="project" value="UniProtKB-EC"/>
</dbReference>
<reference evidence="11" key="2">
    <citation type="submission" date="2021-04" db="EMBL/GenBank/DDBJ databases">
        <authorList>
            <person name="Gilroy R."/>
        </authorList>
    </citation>
    <scope>NUCLEOTIDE SEQUENCE</scope>
    <source>
        <strain evidence="11">ChiGjej4B4-18154</strain>
    </source>
</reference>
<keyword evidence="7 10" id="KW-0119">Carbohydrate metabolism</keyword>
<dbReference type="EC" id="2.4.1.25" evidence="3 10"/>
<dbReference type="InterPro" id="IPR003385">
    <property type="entry name" value="Glyco_hydro_77"/>
</dbReference>
<dbReference type="Proteomes" id="UP000824035">
    <property type="component" value="Unassembled WGS sequence"/>
</dbReference>
<dbReference type="PANTHER" id="PTHR32438:SF5">
    <property type="entry name" value="4-ALPHA-GLUCANOTRANSFERASE DPE1, CHLOROPLASTIC_AMYLOPLASTIC"/>
    <property type="match status" value="1"/>
</dbReference>
<keyword evidence="5 10" id="KW-0328">Glycosyltransferase</keyword>
<comment type="caution">
    <text evidence="11">The sequence shown here is derived from an EMBL/GenBank/DDBJ whole genome shotgun (WGS) entry which is preliminary data.</text>
</comment>
<dbReference type="RefSeq" id="WP_394968938.1">
    <property type="nucleotide sequence ID" value="NZ_CALXHM010000031.1"/>
</dbReference>
<evidence type="ECO:0000256" key="7">
    <source>
        <dbReference type="ARBA" id="ARBA00023277"/>
    </source>
</evidence>
<reference evidence="11" key="1">
    <citation type="journal article" date="2021" name="PeerJ">
        <title>Extensive microbial diversity within the chicken gut microbiome revealed by metagenomics and culture.</title>
        <authorList>
            <person name="Gilroy R."/>
            <person name="Ravi A."/>
            <person name="Getino M."/>
            <person name="Pursley I."/>
            <person name="Horton D.L."/>
            <person name="Alikhan N.F."/>
            <person name="Baker D."/>
            <person name="Gharbi K."/>
            <person name="Hall N."/>
            <person name="Watson M."/>
            <person name="Adriaenssens E.M."/>
            <person name="Foster-Nyarko E."/>
            <person name="Jarju S."/>
            <person name="Secka A."/>
            <person name="Antonio M."/>
            <person name="Oren A."/>
            <person name="Chaudhuri R.R."/>
            <person name="La Ragione R."/>
            <person name="Hildebrand F."/>
            <person name="Pallen M.J."/>
        </authorList>
    </citation>
    <scope>NUCLEOTIDE SEQUENCE</scope>
    <source>
        <strain evidence="11">ChiGjej4B4-18154</strain>
    </source>
</reference>
<dbReference type="SUPFAM" id="SSF51445">
    <property type="entry name" value="(Trans)glycosidases"/>
    <property type="match status" value="1"/>
</dbReference>
<evidence type="ECO:0000256" key="4">
    <source>
        <dbReference type="ARBA" id="ARBA00020295"/>
    </source>
</evidence>
<evidence type="ECO:0000313" key="11">
    <source>
        <dbReference type="EMBL" id="HIZ31175.1"/>
    </source>
</evidence>
<comment type="similarity">
    <text evidence="2 10">Belongs to the disproportionating enzyme family.</text>
</comment>
<evidence type="ECO:0000256" key="2">
    <source>
        <dbReference type="ARBA" id="ARBA00005684"/>
    </source>
</evidence>
<gene>
    <name evidence="11" type="primary">malQ</name>
    <name evidence="11" type="ORF">H9813_08120</name>
</gene>
<dbReference type="Gene3D" id="3.20.20.80">
    <property type="entry name" value="Glycosidases"/>
    <property type="match status" value="1"/>
</dbReference>
<dbReference type="PANTHER" id="PTHR32438">
    <property type="entry name" value="4-ALPHA-GLUCANOTRANSFERASE DPE1, CHLOROPLASTIC/AMYLOPLASTIC"/>
    <property type="match status" value="1"/>
</dbReference>
<evidence type="ECO:0000313" key="12">
    <source>
        <dbReference type="Proteomes" id="UP000824035"/>
    </source>
</evidence>
<keyword evidence="6 10" id="KW-0808">Transferase</keyword>
<name>A0A9D2IZA0_9FIRM</name>
<dbReference type="NCBIfam" id="NF011080">
    <property type="entry name" value="PRK14508.1-3"/>
    <property type="match status" value="1"/>
</dbReference>
<proteinExistence type="inferred from homology"/>
<accession>A0A9D2IZA0</accession>
<dbReference type="EMBL" id="DXBV01000079">
    <property type="protein sequence ID" value="HIZ31175.1"/>
    <property type="molecule type" value="Genomic_DNA"/>
</dbReference>
<organism evidence="11 12">
    <name type="scientific">Candidatus Allofournierella merdipullorum</name>
    <dbReference type="NCBI Taxonomy" id="2838595"/>
    <lineage>
        <taxon>Bacteria</taxon>
        <taxon>Bacillati</taxon>
        <taxon>Bacillota</taxon>
        <taxon>Clostridia</taxon>
        <taxon>Eubacteriales</taxon>
        <taxon>Oscillospiraceae</taxon>
        <taxon>Allofournierella</taxon>
    </lineage>
</organism>
<evidence type="ECO:0000256" key="5">
    <source>
        <dbReference type="ARBA" id="ARBA00022676"/>
    </source>
</evidence>
<evidence type="ECO:0000256" key="3">
    <source>
        <dbReference type="ARBA" id="ARBA00012560"/>
    </source>
</evidence>
<protein>
    <recommendedName>
        <fullName evidence="4 10">4-alpha-glucanotransferase</fullName>
        <ecNumber evidence="3 10">2.4.1.25</ecNumber>
    </recommendedName>
    <alternativeName>
        <fullName evidence="8 10">Amylomaltase</fullName>
    </alternativeName>
    <alternativeName>
        <fullName evidence="9 10">Disproportionating enzyme</fullName>
    </alternativeName>
</protein>
<evidence type="ECO:0000256" key="10">
    <source>
        <dbReference type="RuleBase" id="RU361207"/>
    </source>
</evidence>
<dbReference type="GO" id="GO:0005975">
    <property type="term" value="P:carbohydrate metabolic process"/>
    <property type="evidence" value="ECO:0007669"/>
    <property type="project" value="InterPro"/>
</dbReference>
<dbReference type="NCBIfam" id="TIGR00217">
    <property type="entry name" value="malQ"/>
    <property type="match status" value="1"/>
</dbReference>
<sequence>MRECGVLMPVFSLPGPYGIGCFGKEAYKFVDFLAEAGQQVWQILPLAPTGYGDSPYQSCSAFASNPYFIDLDELAERGLLEKGEYEHLPWGGGAHIDYGALYQLRFGVLRKAAARFFAFPEDDYYAFCFRNEDWLEDYALYMAAKGEYEMKGWQEWPEALRRREAEALEALRKEQAEEISFWKFLQYQCHRQWTALKAYANEKGVRILGDMPIYVSADSADAWAGGEMFETDAEGNFTRVAGCPPDYFSADGQLWGNPLYDWAWHKRTGYAWWVRRLRHALELFDEVRIDHFRAFDTYYAIPASHTTARNGVWEQGPGTELFDALNAALGRVPIVAEDLGLLFDSVRKLLADTGLPGMKVLQFAFDPGCDSEYLPHNHVENCVVYPGTHDNATLAEWLTSASKKELAKAKAYLGLNRTEGFAAGMLRGVLASCGRLAVIPAADWLGLGAEGRINTPGVGQGNWQWRAKAGVFTPELAARMRRTCALYGRCSAEEQ</sequence>
<dbReference type="InterPro" id="IPR017853">
    <property type="entry name" value="GH"/>
</dbReference>
<evidence type="ECO:0000256" key="8">
    <source>
        <dbReference type="ARBA" id="ARBA00031423"/>
    </source>
</evidence>